<feature type="chain" id="PRO_5042105815" description="TRAP transporter solute receptor, TAXI family" evidence="1">
    <location>
        <begin position="18"/>
        <end position="494"/>
    </location>
</feature>
<evidence type="ECO:0000313" key="2">
    <source>
        <dbReference type="EMBL" id="BAU75603.1"/>
    </source>
</evidence>
<dbReference type="Gene3D" id="3.40.190.10">
    <property type="entry name" value="Periplasmic binding protein-like II"/>
    <property type="match status" value="2"/>
</dbReference>
<name>A0AAD1C3V4_METFU</name>
<organism evidence="2 3">
    <name type="scientific">Metapseudomonas furukawaii</name>
    <name type="common">Pseudomonas furukawaii</name>
    <dbReference type="NCBI Taxonomy" id="1149133"/>
    <lineage>
        <taxon>Bacteria</taxon>
        <taxon>Pseudomonadati</taxon>
        <taxon>Pseudomonadota</taxon>
        <taxon>Gammaproteobacteria</taxon>
        <taxon>Pseudomonadales</taxon>
        <taxon>Pseudomonadaceae</taxon>
        <taxon>Metapseudomonas</taxon>
    </lineage>
</organism>
<dbReference type="NCBIfam" id="TIGR02122">
    <property type="entry name" value="TRAP_TAXI"/>
    <property type="match status" value="1"/>
</dbReference>
<dbReference type="CDD" id="cd13520">
    <property type="entry name" value="PBP2_TAXI_TRAP"/>
    <property type="match status" value="1"/>
</dbReference>
<dbReference type="KEGG" id="pfuw:KF707C_39150"/>
<dbReference type="Proteomes" id="UP000218554">
    <property type="component" value="Chromosome"/>
</dbReference>
<dbReference type="AlphaFoldDB" id="A0AAD1C3V4"/>
<reference evidence="2 3" key="2">
    <citation type="journal article" date="2017" name="Int. J. Syst. Evol. Microbiol.">
        <title>Pseudomonas furukawaii sp. nov., a polychlorinated biphenyl-degrading bacterium isolated from biphenyl-contaminated soil in Japan.</title>
        <authorList>
            <person name="Kimura N."/>
            <person name="Watanabe T."/>
            <person name="Suenaga H."/>
            <person name="Fujihara H."/>
            <person name="Futagami T."/>
            <person name="Goto M."/>
            <person name="Hanada S."/>
            <person name="Hirose J."/>
        </authorList>
    </citation>
    <scope>NUCLEOTIDE SEQUENCE [LARGE SCALE GENOMIC DNA]</scope>
    <source>
        <strain evidence="3">DSM 10086 / NBRC 110670 / KF707</strain>
    </source>
</reference>
<accession>A0AAD1C3V4</accession>
<dbReference type="Pfam" id="PF16868">
    <property type="entry name" value="NMT1_3"/>
    <property type="match status" value="1"/>
</dbReference>
<gene>
    <name evidence="2" type="ORF">KF707C_39150</name>
</gene>
<dbReference type="InterPro" id="IPR011852">
    <property type="entry name" value="TRAP_TAXI"/>
</dbReference>
<dbReference type="EMBL" id="AP014862">
    <property type="protein sequence ID" value="BAU75603.1"/>
    <property type="molecule type" value="Genomic_DNA"/>
</dbReference>
<evidence type="ECO:0000313" key="3">
    <source>
        <dbReference type="Proteomes" id="UP000218554"/>
    </source>
</evidence>
<sequence>MSMLRVLLMGLLALALAACSRGPDPARLEAEVQQRLDLAFGAGSIRLAQLDRRGSASDANAPGDEERLVVYFDASLRLERDLDFGSWDSPGVASLVSALGAGPRGLSGIRAGGNRAGDTLKAHGSLIYRRSDSGWTAVVPQGFKPPPAPGSLEPAASQPREQLVAAISTALKLSPGGTGVKERAIISDELGRALGNIQGRLSRLQQGYPLAGGPVSGQYARLAQAMASLLRPRGVNLTPLTTEGGLDNLRRLRDGDAVAAFSQSDMAHLALSGSGPFRDEGPYGGLRVLASLYPEPVHVLVRGDGPIENMAGLKGKRVNLGLPGSASRDTALAVLAAHGLKTTDLAEVASLDLQLALTAMRDGQLDATLQVIGEPADSIRAASEAMPLRLLPLDEQAIRSLEATRPGTFASRIAVGSYPNQDRSTPTLAVSALLLGDERLSVGEAEHLVRELFTPGLDWLGAGSIQGEQLSRANARRGTAIPMHEGALQALQAP</sequence>
<dbReference type="PROSITE" id="PS51257">
    <property type="entry name" value="PROKAR_LIPOPROTEIN"/>
    <property type="match status" value="1"/>
</dbReference>
<feature type="signal peptide" evidence="1">
    <location>
        <begin position="1"/>
        <end position="17"/>
    </location>
</feature>
<dbReference type="SUPFAM" id="SSF53850">
    <property type="entry name" value="Periplasmic binding protein-like II"/>
    <property type="match status" value="1"/>
</dbReference>
<evidence type="ECO:0000256" key="1">
    <source>
        <dbReference type="SAM" id="SignalP"/>
    </source>
</evidence>
<dbReference type="PANTHER" id="PTHR42941:SF1">
    <property type="entry name" value="SLL1037 PROTEIN"/>
    <property type="match status" value="1"/>
</dbReference>
<dbReference type="PANTHER" id="PTHR42941">
    <property type="entry name" value="SLL1037 PROTEIN"/>
    <property type="match status" value="1"/>
</dbReference>
<reference evidence="3" key="1">
    <citation type="submission" date="2015-05" db="EMBL/GenBank/DDBJ databases">
        <title>Draft genome sequencing of a biphenyl-degrading bacterium, Pseudomonas balearica KF707 (=NBRC110670).</title>
        <authorList>
            <person name="Kimura N."/>
            <person name="Hirose J."/>
            <person name="Watanabe T."/>
            <person name="Suenaga H."/>
            <person name="Fujihara H."/>
            <person name="Noguchi M."/>
            <person name="Hashimoto M."/>
            <person name="Shimodaira J."/>
            <person name="Tsuchikane K."/>
            <person name="Hosoyama A."/>
            <person name="Yamazoe A."/>
            <person name="Fujita N."/>
            <person name="Furukawa K."/>
        </authorList>
    </citation>
    <scope>NUCLEOTIDE SEQUENCE [LARGE SCALE GENOMIC DNA]</scope>
    <source>
        <strain evidence="3">DSM 10086 / NBRC 110670 / KF707</strain>
    </source>
</reference>
<protein>
    <recommendedName>
        <fullName evidence="4">TRAP transporter solute receptor, TAXI family</fullName>
    </recommendedName>
</protein>
<keyword evidence="1" id="KW-0732">Signal</keyword>
<proteinExistence type="predicted"/>
<keyword evidence="3" id="KW-1185">Reference proteome</keyword>
<evidence type="ECO:0008006" key="4">
    <source>
        <dbReference type="Google" id="ProtNLM"/>
    </source>
</evidence>